<keyword evidence="2" id="KW-0812">Transmembrane</keyword>
<dbReference type="Proteomes" id="UP000245910">
    <property type="component" value="Chromosome IIII"/>
</dbReference>
<proteinExistence type="predicted"/>
<dbReference type="EMBL" id="LN649232">
    <property type="protein sequence ID" value="CEI41368.1"/>
    <property type="molecule type" value="Genomic_DNA"/>
</dbReference>
<reference evidence="4" key="1">
    <citation type="submission" date="2014-10" db="EMBL/GenBank/DDBJ databases">
        <authorList>
            <person name="King R."/>
        </authorList>
    </citation>
    <scope>NUCLEOTIDE SEQUENCE [LARGE SCALE GENOMIC DNA]</scope>
    <source>
        <strain evidence="4">A3/5</strain>
    </source>
</reference>
<feature type="region of interest" description="Disordered" evidence="1">
    <location>
        <begin position="50"/>
        <end position="79"/>
    </location>
</feature>
<accession>A0A2L2SXP3</accession>
<dbReference type="STRING" id="56646.A0A2L2SXP3"/>
<keyword evidence="2" id="KW-0472">Membrane</keyword>
<evidence type="ECO:0000256" key="2">
    <source>
        <dbReference type="SAM" id="Phobius"/>
    </source>
</evidence>
<protein>
    <submittedName>
        <fullName evidence="3">Uncharacterized protein</fullName>
    </submittedName>
</protein>
<feature type="transmembrane region" description="Helical" evidence="2">
    <location>
        <begin position="161"/>
        <end position="182"/>
    </location>
</feature>
<sequence length="755" mass="84894">MSHNGSEISGQVSVPLDRITGPEVCNALITLASNYTDDLVQEADDIGQDFDSSTQNLSRPSTQDSNTPPPKTLHASEPPKKVCKPGILSVLAHLALFHLPSVAITLTLVALYSVNFCWGDVSDEQLSYLQFAAKGHETLIIVSLADILMHRIRYTLLQDRNGVPLGFLSSSFLIGSPISYFFSLELWTPLLRPRTKAKRASICIQFTGILIIICIIISVAAVPLSAIAIIPRSKLWHIHAPKEAERNIPFLHGPLWETNLRPTYAYQYWTQDSMDDALNRLVSVFVDAQENNTQQITNVSFFYGERTISNALLYVYGPDGAEQSLAVATTPMGPLSGSHDGWRDKPKNVFTKPRQKVLGDRFGPEWDTRVNLTAAEKWKEFRREPTSRWKQPIVAVECSQNETTTDTATFIFNSNITDNKLVLKAEDKNHTRAFLNSGIESNGRLPLPERQQRSSTLDVPRFNTGFLDLTDNRTSAAILFNQWAEPNWVSLSLCRIYSRWVEADTWLEHGESVYRTQLDASLLDIEAHFGSSTRADNLNNMSKHWLNATSRWGLNTEYSPHQYIYEFCRMQLTNACLAVSLATYLAHTLSLTNASYYNIRSPSSLDRKPTSGDSVVLWEYFVGGYGYDWKSSRTIPFAFSVLLLHVLIVFIHTAIVLWSRHPWHSSSWGSFGQMVVLALRSRALDGLGSVGAGVSSSQTWSTPVSVRVVDSEHRLEMVVQTEKEGHSQYQEIDREAEEEWFDRGPSLVQPGVKYH</sequence>
<feature type="compositionally biased region" description="Polar residues" evidence="1">
    <location>
        <begin position="50"/>
        <end position="66"/>
    </location>
</feature>
<evidence type="ECO:0000313" key="3">
    <source>
        <dbReference type="EMBL" id="CEI41368.1"/>
    </source>
</evidence>
<organism evidence="3 4">
    <name type="scientific">Fusarium venenatum</name>
    <dbReference type="NCBI Taxonomy" id="56646"/>
    <lineage>
        <taxon>Eukaryota</taxon>
        <taxon>Fungi</taxon>
        <taxon>Dikarya</taxon>
        <taxon>Ascomycota</taxon>
        <taxon>Pezizomycotina</taxon>
        <taxon>Sordariomycetes</taxon>
        <taxon>Hypocreomycetidae</taxon>
        <taxon>Hypocreales</taxon>
        <taxon>Nectriaceae</taxon>
        <taxon>Fusarium</taxon>
    </lineage>
</organism>
<dbReference type="AlphaFoldDB" id="A0A2L2SXP3"/>
<feature type="transmembrane region" description="Helical" evidence="2">
    <location>
        <begin position="202"/>
        <end position="230"/>
    </location>
</feature>
<keyword evidence="4" id="KW-1185">Reference proteome</keyword>
<keyword evidence="2" id="KW-1133">Transmembrane helix</keyword>
<evidence type="ECO:0000313" key="4">
    <source>
        <dbReference type="Proteomes" id="UP000245910"/>
    </source>
</evidence>
<evidence type="ECO:0000256" key="1">
    <source>
        <dbReference type="SAM" id="MobiDB-lite"/>
    </source>
</evidence>
<name>A0A2L2SXP3_9HYPO</name>
<feature type="transmembrane region" description="Helical" evidence="2">
    <location>
        <begin position="637"/>
        <end position="658"/>
    </location>
</feature>
<feature type="transmembrane region" description="Helical" evidence="2">
    <location>
        <begin position="90"/>
        <end position="114"/>
    </location>
</feature>